<evidence type="ECO:0000256" key="7">
    <source>
        <dbReference type="SAM" id="MobiDB-lite"/>
    </source>
</evidence>
<keyword evidence="4 6" id="KW-0862">Zinc</keyword>
<keyword evidence="2 6" id="KW-0479">Metal-binding</keyword>
<dbReference type="InterPro" id="IPR051767">
    <property type="entry name" value="Nucleoporin_NUP42"/>
</dbReference>
<evidence type="ECO:0000256" key="2">
    <source>
        <dbReference type="ARBA" id="ARBA00022723"/>
    </source>
</evidence>
<dbReference type="SMART" id="SM00356">
    <property type="entry name" value="ZnF_C3H1"/>
    <property type="match status" value="1"/>
</dbReference>
<dbReference type="PANTHER" id="PTHR46527:SF1">
    <property type="entry name" value="NUCLEOPORIN NUP42"/>
    <property type="match status" value="1"/>
</dbReference>
<evidence type="ECO:0000256" key="6">
    <source>
        <dbReference type="PROSITE-ProRule" id="PRU00723"/>
    </source>
</evidence>
<name>A0ABQ8V3P7_9AGAR</name>
<evidence type="ECO:0000256" key="1">
    <source>
        <dbReference type="ARBA" id="ARBA00004123"/>
    </source>
</evidence>
<evidence type="ECO:0000256" key="5">
    <source>
        <dbReference type="ARBA" id="ARBA00023242"/>
    </source>
</evidence>
<evidence type="ECO:0000313" key="9">
    <source>
        <dbReference type="EMBL" id="KAJ4467781.1"/>
    </source>
</evidence>
<keyword evidence="5" id="KW-0539">Nucleus</keyword>
<dbReference type="PROSITE" id="PS50103">
    <property type="entry name" value="ZF_C3H1"/>
    <property type="match status" value="1"/>
</dbReference>
<evidence type="ECO:0000313" key="10">
    <source>
        <dbReference type="Proteomes" id="UP001150217"/>
    </source>
</evidence>
<evidence type="ECO:0000256" key="3">
    <source>
        <dbReference type="ARBA" id="ARBA00022771"/>
    </source>
</evidence>
<protein>
    <recommendedName>
        <fullName evidence="8">C3H1-type domain-containing protein</fullName>
    </recommendedName>
</protein>
<feature type="domain" description="C3H1-type" evidence="8">
    <location>
        <begin position="1"/>
        <end position="25"/>
    </location>
</feature>
<feature type="zinc finger region" description="C3H1-type" evidence="6">
    <location>
        <begin position="1"/>
        <end position="25"/>
    </location>
</feature>
<dbReference type="Proteomes" id="UP001150217">
    <property type="component" value="Unassembled WGS sequence"/>
</dbReference>
<dbReference type="Gene3D" id="4.10.1000.10">
    <property type="entry name" value="Zinc finger, CCCH-type"/>
    <property type="match status" value="1"/>
</dbReference>
<dbReference type="PANTHER" id="PTHR46527">
    <property type="entry name" value="NUCLEOPORIN-LIKE PROTEIN 2"/>
    <property type="match status" value="1"/>
</dbReference>
<dbReference type="InterPro" id="IPR000571">
    <property type="entry name" value="Znf_CCCH"/>
</dbReference>
<feature type="region of interest" description="Disordered" evidence="7">
    <location>
        <begin position="228"/>
        <end position="293"/>
    </location>
</feature>
<organism evidence="9 10">
    <name type="scientific">Lentinula lateritia</name>
    <dbReference type="NCBI Taxonomy" id="40482"/>
    <lineage>
        <taxon>Eukaryota</taxon>
        <taxon>Fungi</taxon>
        <taxon>Dikarya</taxon>
        <taxon>Basidiomycota</taxon>
        <taxon>Agaricomycotina</taxon>
        <taxon>Agaricomycetes</taxon>
        <taxon>Agaricomycetidae</taxon>
        <taxon>Agaricales</taxon>
        <taxon>Marasmiineae</taxon>
        <taxon>Omphalotaceae</taxon>
        <taxon>Lentinula</taxon>
    </lineage>
</organism>
<feature type="compositionally biased region" description="Polar residues" evidence="7">
    <location>
        <begin position="265"/>
        <end position="293"/>
    </location>
</feature>
<accession>A0ABQ8V3P7</accession>
<reference evidence="9" key="1">
    <citation type="submission" date="2022-08" db="EMBL/GenBank/DDBJ databases">
        <title>A Global Phylogenomic Analysis of the Shiitake Genus Lentinula.</title>
        <authorList>
            <consortium name="DOE Joint Genome Institute"/>
            <person name="Sierra-Patev S."/>
            <person name="Min B."/>
            <person name="Naranjo-Ortiz M."/>
            <person name="Looney B."/>
            <person name="Konkel Z."/>
            <person name="Slot J.C."/>
            <person name="Sakamoto Y."/>
            <person name="Steenwyk J.L."/>
            <person name="Rokas A."/>
            <person name="Carro J."/>
            <person name="Camarero S."/>
            <person name="Ferreira P."/>
            <person name="Molpeceres G."/>
            <person name="Ruiz-Duenas F.J."/>
            <person name="Serrano A."/>
            <person name="Henrissat B."/>
            <person name="Drula E."/>
            <person name="Hughes K.W."/>
            <person name="Mata J.L."/>
            <person name="Ishikawa N.K."/>
            <person name="Vargas-Isla R."/>
            <person name="Ushijima S."/>
            <person name="Smith C.A."/>
            <person name="Ahrendt S."/>
            <person name="Andreopoulos W."/>
            <person name="He G."/>
            <person name="Labutti K."/>
            <person name="Lipzen A."/>
            <person name="Ng V."/>
            <person name="Riley R."/>
            <person name="Sandor L."/>
            <person name="Barry K."/>
            <person name="Martinez A.T."/>
            <person name="Xiao Y."/>
            <person name="Gibbons J.G."/>
            <person name="Terashima K."/>
            <person name="Grigoriev I.V."/>
            <person name="Hibbett D.S."/>
        </authorList>
    </citation>
    <scope>NUCLEOTIDE SEQUENCE</scope>
    <source>
        <strain evidence="9">RHP3577 ss4</strain>
    </source>
</reference>
<dbReference type="EMBL" id="JANVFT010000105">
    <property type="protein sequence ID" value="KAJ4467781.1"/>
    <property type="molecule type" value="Genomic_DNA"/>
</dbReference>
<evidence type="ECO:0000259" key="8">
    <source>
        <dbReference type="PROSITE" id="PS50103"/>
    </source>
</evidence>
<proteinExistence type="predicted"/>
<gene>
    <name evidence="9" type="ORF">C8R41DRAFT_48320</name>
</gene>
<keyword evidence="10" id="KW-1185">Reference proteome</keyword>
<sequence length="490" mass="50839">MVVCSYFLRGQCRFGDKCRNEHPQSGNQTWVNSASGSDTGVKNSVGLFSSESLSSDITLGREKPLWPLSSYGPAKYEPVIVVGLDACPEELRVKAWEAKVQNNLNGYIQYEATQISQADNAFNNARNNIQTLYTQAVKQSSVVGSTTGTSSSAFPSSSSSPFASSSSSNGAFGSQSAFGPSSVSTPSIFGASANSNSVFGTSNSAPALATGSVNNGAFSSLMNKNPPTSAFSTPSTTATTSAFGQPSAFGANNNSSPFGKPPTSVFGSSTFGQPSSTAFGGTPSTTNTSSVFGAPSTTTTSAFGQSSTFGSSPAASTTSAFSAPATATTSAFGQTSTPTSSLIKPAISGGAFAAFANSGPSAFGSGAPSGSGSGGGFAAFANSQPSTFSGTSSTNTSGSAFVPHHRQPQHLLSALWHLLHLPLRLVLLASLRQQHRRRHLGNLHHRRQYLDNQLPLHQIRLPSLGDHRQTLRLHSLKHLHLLNHHRLLDL</sequence>
<dbReference type="InterPro" id="IPR041367">
    <property type="entry name" value="Znf-CCCH_4"/>
</dbReference>
<comment type="caution">
    <text evidence="9">The sequence shown here is derived from an EMBL/GenBank/DDBJ whole genome shotgun (WGS) entry which is preliminary data.</text>
</comment>
<dbReference type="Pfam" id="PF18044">
    <property type="entry name" value="zf-CCCH_4"/>
    <property type="match status" value="1"/>
</dbReference>
<keyword evidence="3 6" id="KW-0863">Zinc-finger</keyword>
<feature type="compositionally biased region" description="Low complexity" evidence="7">
    <location>
        <begin position="228"/>
        <end position="243"/>
    </location>
</feature>
<comment type="subcellular location">
    <subcellularLocation>
        <location evidence="1">Nucleus</location>
    </subcellularLocation>
</comment>
<evidence type="ECO:0000256" key="4">
    <source>
        <dbReference type="ARBA" id="ARBA00022833"/>
    </source>
</evidence>